<sequence>MEEGRVHTQMAEAVVNWIETFSSEILATSPHEASQDRVVDVPIHSVIIAFGGVLCVALEGFPAPIVELKSKLSDACDGIAPELMGSKWAKVTVAAVRDDAEDRQTSDPAVWDRLRTALLVWNTSTEHHTPARLQEVSVVSFQCRSLAHHQVLKSVSLRYKTLLGDGSVESVIDPASHLKGAAVVEEFTSNENWASYRDNGIIARLQPAASYRQEFHGTTMVAFLVDDCWAQYLERLKQHLCDHDLGWLYEWMPNNVLHVTVRGL</sequence>
<accession>A0A0S4KIL9</accession>
<dbReference type="VEuPathDB" id="TriTrypDB:BSAL_16330"/>
<evidence type="ECO:0000313" key="2">
    <source>
        <dbReference type="Proteomes" id="UP000051952"/>
    </source>
</evidence>
<reference evidence="2" key="1">
    <citation type="submission" date="2015-09" db="EMBL/GenBank/DDBJ databases">
        <authorList>
            <consortium name="Pathogen Informatics"/>
        </authorList>
    </citation>
    <scope>NUCLEOTIDE SEQUENCE [LARGE SCALE GENOMIC DNA]</scope>
    <source>
        <strain evidence="2">Lake Konstanz</strain>
    </source>
</reference>
<dbReference type="AlphaFoldDB" id="A0A0S4KIL9"/>
<evidence type="ECO:0000313" key="1">
    <source>
        <dbReference type="EMBL" id="CUI14816.1"/>
    </source>
</evidence>
<dbReference type="EMBL" id="CYKH01001661">
    <property type="protein sequence ID" value="CUI14816.1"/>
    <property type="molecule type" value="Genomic_DNA"/>
</dbReference>
<dbReference type="Proteomes" id="UP000051952">
    <property type="component" value="Unassembled WGS sequence"/>
</dbReference>
<proteinExistence type="predicted"/>
<dbReference type="OMA" id="GSKWPKT"/>
<protein>
    <submittedName>
        <fullName evidence="1">Uncharacterized protein</fullName>
    </submittedName>
</protein>
<dbReference type="OrthoDB" id="2139710at2759"/>
<gene>
    <name evidence="1" type="ORF">BSAL_16330</name>
</gene>
<keyword evidence="2" id="KW-1185">Reference proteome</keyword>
<organism evidence="1 2">
    <name type="scientific">Bodo saltans</name>
    <name type="common">Flagellated protozoan</name>
    <dbReference type="NCBI Taxonomy" id="75058"/>
    <lineage>
        <taxon>Eukaryota</taxon>
        <taxon>Discoba</taxon>
        <taxon>Euglenozoa</taxon>
        <taxon>Kinetoplastea</taxon>
        <taxon>Metakinetoplastina</taxon>
        <taxon>Eubodonida</taxon>
        <taxon>Bodonidae</taxon>
        <taxon>Bodo</taxon>
    </lineage>
</organism>
<name>A0A0S4KIL9_BODSA</name>